<dbReference type="InterPro" id="IPR013083">
    <property type="entry name" value="Znf_RING/FYVE/PHD"/>
</dbReference>
<dbReference type="SUPFAM" id="SSF49599">
    <property type="entry name" value="TRAF domain-like"/>
    <property type="match status" value="1"/>
</dbReference>
<dbReference type="AlphaFoldDB" id="A0A813QLH4"/>
<accession>A0A813QLH4</accession>
<dbReference type="PROSITE" id="PS50144">
    <property type="entry name" value="MATH"/>
    <property type="match status" value="1"/>
</dbReference>
<dbReference type="PANTHER" id="PTHR10131:SF94">
    <property type="entry name" value="TNF RECEPTOR-ASSOCIATED FACTOR 4"/>
    <property type="match status" value="1"/>
</dbReference>
<dbReference type="InterPro" id="IPR001841">
    <property type="entry name" value="Znf_RING"/>
</dbReference>
<dbReference type="InterPro" id="IPR017907">
    <property type="entry name" value="Znf_RING_CS"/>
</dbReference>
<evidence type="ECO:0000313" key="10">
    <source>
        <dbReference type="EMBL" id="CAF0768587.1"/>
    </source>
</evidence>
<dbReference type="Gene3D" id="3.30.40.10">
    <property type="entry name" value="Zinc/RING finger domain, C3HC4 (zinc finger)"/>
    <property type="match status" value="1"/>
</dbReference>
<evidence type="ECO:0000256" key="3">
    <source>
        <dbReference type="ARBA" id="ARBA00022723"/>
    </source>
</evidence>
<dbReference type="InterPro" id="IPR002083">
    <property type="entry name" value="MATH/TRAF_dom"/>
</dbReference>
<comment type="subcellular location">
    <subcellularLocation>
        <location evidence="1">Cytoplasm</location>
    </subcellularLocation>
</comment>
<evidence type="ECO:0000256" key="6">
    <source>
        <dbReference type="PROSITE-ProRule" id="PRU00175"/>
    </source>
</evidence>
<dbReference type="GO" id="GO:0005737">
    <property type="term" value="C:cytoplasm"/>
    <property type="evidence" value="ECO:0007669"/>
    <property type="project" value="UniProtKB-SubCell"/>
</dbReference>
<evidence type="ECO:0000259" key="8">
    <source>
        <dbReference type="PROSITE" id="PS50089"/>
    </source>
</evidence>
<evidence type="ECO:0000256" key="7">
    <source>
        <dbReference type="SAM" id="MobiDB-lite"/>
    </source>
</evidence>
<dbReference type="EMBL" id="CAJNOG010000018">
    <property type="protein sequence ID" value="CAF0768587.1"/>
    <property type="molecule type" value="Genomic_DNA"/>
</dbReference>
<evidence type="ECO:0000313" key="11">
    <source>
        <dbReference type="Proteomes" id="UP000663845"/>
    </source>
</evidence>
<proteinExistence type="predicted"/>
<dbReference type="PROSITE" id="PS00518">
    <property type="entry name" value="ZF_RING_1"/>
    <property type="match status" value="1"/>
</dbReference>
<feature type="domain" description="RING-type" evidence="8">
    <location>
        <begin position="186"/>
        <end position="220"/>
    </location>
</feature>
<evidence type="ECO:0000256" key="2">
    <source>
        <dbReference type="ARBA" id="ARBA00022490"/>
    </source>
</evidence>
<reference evidence="10" key="1">
    <citation type="submission" date="2021-02" db="EMBL/GenBank/DDBJ databases">
        <authorList>
            <person name="Nowell W R."/>
        </authorList>
    </citation>
    <scope>NUCLEOTIDE SEQUENCE</scope>
</reference>
<sequence length="449" mass="52026">MSSLVREARVMKRLLVWPVRVSGAIGSLFTRQFSTGLGLCQYVSKNIFKSNTMCLMITLDCFEYLQNDPIFHFPQVKYILVICDTIDDVNEMRRRVTPITDKAKFYTIDDLLKWPREPELDVVFGSLDSIDQSIKEAILSLNKDRLDPTRRTIFNRLSFALNQLPTNPLHGLPVKNINDFTSNFICQSCALINEKPYQLECEHYLCEGCLNTRESCAICQTTISHNEEHFKQNHLNLITCLIENQQAIGNVDDDGMPVNDFSSLNGTCLWKILNIDQMLNKAISGEINSIYSPPFYLYRHGYKICFRLYFNGDQKGRNTHMSMFLVLMPGEYDEDLRWPFSLKVTFSLIDQSIEHDEKHHISQFCWPDTEKICFGYPKLSWNLPYGISQCFSLEELKKNQNKFIHDDTMFFRIQFEISTEIPTNGLGEKPNDQPHTEGPDDELNRLIGI</sequence>
<dbReference type="InterPro" id="IPR008974">
    <property type="entry name" value="TRAF-like"/>
</dbReference>
<keyword evidence="4 6" id="KW-0863">Zinc-finger</keyword>
<feature type="region of interest" description="Disordered" evidence="7">
    <location>
        <begin position="422"/>
        <end position="449"/>
    </location>
</feature>
<dbReference type="Proteomes" id="UP000663845">
    <property type="component" value="Unassembled WGS sequence"/>
</dbReference>
<name>A0A813QLH4_9BILA</name>
<dbReference type="GO" id="GO:0008270">
    <property type="term" value="F:zinc ion binding"/>
    <property type="evidence" value="ECO:0007669"/>
    <property type="project" value="UniProtKB-KW"/>
</dbReference>
<keyword evidence="3" id="KW-0479">Metal-binding</keyword>
<evidence type="ECO:0000256" key="1">
    <source>
        <dbReference type="ARBA" id="ARBA00004496"/>
    </source>
</evidence>
<dbReference type="InterPro" id="IPR049342">
    <property type="entry name" value="TRAF1-6_MATH_dom"/>
</dbReference>
<dbReference type="Gene3D" id="2.60.210.10">
    <property type="entry name" value="Apoptosis, Tumor Necrosis Factor Receptor Associated Protein 2, Chain A"/>
    <property type="match status" value="1"/>
</dbReference>
<dbReference type="SMART" id="SM00061">
    <property type="entry name" value="MATH"/>
    <property type="match status" value="1"/>
</dbReference>
<feature type="compositionally biased region" description="Basic and acidic residues" evidence="7">
    <location>
        <begin position="429"/>
        <end position="449"/>
    </location>
</feature>
<dbReference type="SUPFAM" id="SSF57850">
    <property type="entry name" value="RING/U-box"/>
    <property type="match status" value="1"/>
</dbReference>
<comment type="caution">
    <text evidence="10">The sequence shown here is derived from an EMBL/GenBank/DDBJ whole genome shotgun (WGS) entry which is preliminary data.</text>
</comment>
<dbReference type="Pfam" id="PF21355">
    <property type="entry name" value="TRAF-mep_MATH"/>
    <property type="match status" value="1"/>
</dbReference>
<organism evidence="10 11">
    <name type="scientific">Adineta steineri</name>
    <dbReference type="NCBI Taxonomy" id="433720"/>
    <lineage>
        <taxon>Eukaryota</taxon>
        <taxon>Metazoa</taxon>
        <taxon>Spiralia</taxon>
        <taxon>Gnathifera</taxon>
        <taxon>Rotifera</taxon>
        <taxon>Eurotatoria</taxon>
        <taxon>Bdelloidea</taxon>
        <taxon>Adinetida</taxon>
        <taxon>Adinetidae</taxon>
        <taxon>Adineta</taxon>
    </lineage>
</organism>
<evidence type="ECO:0000259" key="9">
    <source>
        <dbReference type="PROSITE" id="PS50144"/>
    </source>
</evidence>
<evidence type="ECO:0000256" key="5">
    <source>
        <dbReference type="ARBA" id="ARBA00022833"/>
    </source>
</evidence>
<dbReference type="GO" id="GO:0043122">
    <property type="term" value="P:regulation of canonical NF-kappaB signal transduction"/>
    <property type="evidence" value="ECO:0007669"/>
    <property type="project" value="TreeGrafter"/>
</dbReference>
<dbReference type="PROSITE" id="PS50089">
    <property type="entry name" value="ZF_RING_2"/>
    <property type="match status" value="1"/>
</dbReference>
<dbReference type="PANTHER" id="PTHR10131">
    <property type="entry name" value="TNF RECEPTOR ASSOCIATED FACTOR"/>
    <property type="match status" value="1"/>
</dbReference>
<feature type="domain" description="MATH" evidence="9">
    <location>
        <begin position="265"/>
        <end position="415"/>
    </location>
</feature>
<protein>
    <submittedName>
        <fullName evidence="10">Uncharacterized protein</fullName>
    </submittedName>
</protein>
<gene>
    <name evidence="10" type="ORF">JYZ213_LOCUS3485</name>
</gene>
<evidence type="ECO:0000256" key="4">
    <source>
        <dbReference type="ARBA" id="ARBA00022771"/>
    </source>
</evidence>
<keyword evidence="2" id="KW-0963">Cytoplasm</keyword>
<keyword evidence="5" id="KW-0862">Zinc</keyword>